<keyword evidence="12" id="KW-1185">Reference proteome</keyword>
<evidence type="ECO:0000256" key="3">
    <source>
        <dbReference type="ARBA" id="ARBA00022763"/>
    </source>
</evidence>
<sequence length="322" mass="36719">MSQIPSSQQSPSKGLAYDPDQDAHEKREIRRSYRSLHKALDDPHRHTPAELHAKVDQADEIFENVKDPQEAVLDSSFLVKTTTVTSRNARALKFGTGTFDLDDFVTRLITFMGGYKPLEEVCSDASDLEEDDSPLDWAKVGRRALARSRRVPAPGFMMGPIALEQKQRAPKQQRAKFEKNKNDETKPQTIREEDISRSENETTKNVAVIAALLEQIDQINLFRLVINPGSFSQSVENIFYLSFLIRDAKVAFQINEDGEPLVFACEEVSDQDRDTGVLLKRQLIFEFDMATWKRAIEVFNITEPFIPTRPRAKTRLGNQWYG</sequence>
<evidence type="ECO:0000259" key="10">
    <source>
        <dbReference type="Pfam" id="PF15412"/>
    </source>
</evidence>
<reference evidence="11" key="1">
    <citation type="submission" date="2023-03" db="EMBL/GenBank/DDBJ databases">
        <title>Massive genome expansion in bonnet fungi (Mycena s.s.) driven by repeated elements and novel gene families across ecological guilds.</title>
        <authorList>
            <consortium name="Lawrence Berkeley National Laboratory"/>
            <person name="Harder C.B."/>
            <person name="Miyauchi S."/>
            <person name="Viragh M."/>
            <person name="Kuo A."/>
            <person name="Thoen E."/>
            <person name="Andreopoulos B."/>
            <person name="Lu D."/>
            <person name="Skrede I."/>
            <person name="Drula E."/>
            <person name="Henrissat B."/>
            <person name="Morin E."/>
            <person name="Kohler A."/>
            <person name="Barry K."/>
            <person name="LaButti K."/>
            <person name="Morin E."/>
            <person name="Salamov A."/>
            <person name="Lipzen A."/>
            <person name="Mereny Z."/>
            <person name="Hegedus B."/>
            <person name="Baldrian P."/>
            <person name="Stursova M."/>
            <person name="Weitz H."/>
            <person name="Taylor A."/>
            <person name="Grigoriev I.V."/>
            <person name="Nagy L.G."/>
            <person name="Martin F."/>
            <person name="Kauserud H."/>
        </authorList>
    </citation>
    <scope>NUCLEOTIDE SEQUENCE</scope>
    <source>
        <strain evidence="11">CBHHK182m</strain>
    </source>
</reference>
<comment type="caution">
    <text evidence="11">The sequence shown here is derived from an EMBL/GenBank/DDBJ whole genome shotgun (WGS) entry which is preliminary data.</text>
</comment>
<feature type="compositionally biased region" description="Basic and acidic residues" evidence="8">
    <location>
        <begin position="175"/>
        <end position="197"/>
    </location>
</feature>
<dbReference type="InterPro" id="IPR029225">
    <property type="entry name" value="Nse4_Nse3-bd"/>
</dbReference>
<feature type="region of interest" description="Disordered" evidence="8">
    <location>
        <begin position="1"/>
        <end position="33"/>
    </location>
</feature>
<evidence type="ECO:0000256" key="4">
    <source>
        <dbReference type="ARBA" id="ARBA00023172"/>
    </source>
</evidence>
<evidence type="ECO:0000256" key="6">
    <source>
        <dbReference type="ARBA" id="ARBA00023242"/>
    </source>
</evidence>
<proteinExistence type="inferred from homology"/>
<keyword evidence="6 7" id="KW-0539">Nucleus</keyword>
<dbReference type="GO" id="GO:0006310">
    <property type="term" value="P:DNA recombination"/>
    <property type="evidence" value="ECO:0007669"/>
    <property type="project" value="UniProtKB-UniRule"/>
</dbReference>
<dbReference type="InterPro" id="IPR014854">
    <property type="entry name" value="Nse4_C"/>
</dbReference>
<evidence type="ECO:0000256" key="8">
    <source>
        <dbReference type="SAM" id="MobiDB-lite"/>
    </source>
</evidence>
<feature type="compositionally biased region" description="Low complexity" evidence="8">
    <location>
        <begin position="1"/>
        <end position="12"/>
    </location>
</feature>
<keyword evidence="3 7" id="KW-0227">DNA damage</keyword>
<evidence type="ECO:0000256" key="5">
    <source>
        <dbReference type="ARBA" id="ARBA00023204"/>
    </source>
</evidence>
<dbReference type="GO" id="GO:0030915">
    <property type="term" value="C:Smc5-Smc6 complex"/>
    <property type="evidence" value="ECO:0007669"/>
    <property type="project" value="UniProtKB-UniRule"/>
</dbReference>
<dbReference type="GO" id="GO:0006281">
    <property type="term" value="P:DNA repair"/>
    <property type="evidence" value="ECO:0007669"/>
    <property type="project" value="UniProtKB-UniRule"/>
</dbReference>
<accession>A0AAD7I659</accession>
<evidence type="ECO:0000313" key="12">
    <source>
        <dbReference type="Proteomes" id="UP001215598"/>
    </source>
</evidence>
<dbReference type="Proteomes" id="UP001215598">
    <property type="component" value="Unassembled WGS sequence"/>
</dbReference>
<dbReference type="InterPro" id="IPR027786">
    <property type="entry name" value="Nse4/EID"/>
</dbReference>
<dbReference type="AlphaFoldDB" id="A0AAD7I659"/>
<feature type="region of interest" description="Disordered" evidence="8">
    <location>
        <begin position="165"/>
        <end position="197"/>
    </location>
</feature>
<dbReference type="GO" id="GO:0005634">
    <property type="term" value="C:nucleus"/>
    <property type="evidence" value="ECO:0007669"/>
    <property type="project" value="UniProtKB-SubCell"/>
</dbReference>
<feature type="domain" description="Non-structural maintenance of chromosome element 4 C-terminal" evidence="9">
    <location>
        <begin position="218"/>
        <end position="306"/>
    </location>
</feature>
<gene>
    <name evidence="11" type="ORF">B0H16DRAFT_1574999</name>
</gene>
<protein>
    <recommendedName>
        <fullName evidence="7">Non-structural maintenance of chromosomes element 4</fullName>
    </recommendedName>
</protein>
<dbReference type="Pfam" id="PF15412">
    <property type="entry name" value="Nse4-Nse3_bdg"/>
    <property type="match status" value="1"/>
</dbReference>
<comment type="subcellular location">
    <subcellularLocation>
        <location evidence="1 7">Nucleus</location>
    </subcellularLocation>
</comment>
<keyword evidence="5 7" id="KW-0234">DNA repair</keyword>
<comment type="similarity">
    <text evidence="2 7">Belongs to the NSE4 family.</text>
</comment>
<feature type="compositionally biased region" description="Basic and acidic residues" evidence="8">
    <location>
        <begin position="21"/>
        <end position="31"/>
    </location>
</feature>
<evidence type="ECO:0000259" key="9">
    <source>
        <dbReference type="Pfam" id="PF08743"/>
    </source>
</evidence>
<dbReference type="Pfam" id="PF08743">
    <property type="entry name" value="Nse4_C"/>
    <property type="match status" value="1"/>
</dbReference>
<feature type="domain" description="Nse4/EID protein Nse3/MAGE-binding" evidence="10">
    <location>
        <begin position="74"/>
        <end position="126"/>
    </location>
</feature>
<organism evidence="11 12">
    <name type="scientific">Mycena metata</name>
    <dbReference type="NCBI Taxonomy" id="1033252"/>
    <lineage>
        <taxon>Eukaryota</taxon>
        <taxon>Fungi</taxon>
        <taxon>Dikarya</taxon>
        <taxon>Basidiomycota</taxon>
        <taxon>Agaricomycotina</taxon>
        <taxon>Agaricomycetes</taxon>
        <taxon>Agaricomycetidae</taxon>
        <taxon>Agaricales</taxon>
        <taxon>Marasmiineae</taxon>
        <taxon>Mycenaceae</taxon>
        <taxon>Mycena</taxon>
    </lineage>
</organism>
<name>A0AAD7I659_9AGAR</name>
<evidence type="ECO:0000256" key="2">
    <source>
        <dbReference type="ARBA" id="ARBA00008997"/>
    </source>
</evidence>
<evidence type="ECO:0000256" key="7">
    <source>
        <dbReference type="RuleBase" id="RU365071"/>
    </source>
</evidence>
<dbReference type="PANTHER" id="PTHR16140">
    <property type="entry name" value="NON-STRUCTURAL MAINTENANCE OF CHROMOSOMES ELEMENT 4"/>
    <property type="match status" value="1"/>
</dbReference>
<evidence type="ECO:0000256" key="1">
    <source>
        <dbReference type="ARBA" id="ARBA00004123"/>
    </source>
</evidence>
<comment type="function">
    <text evidence="7">Component of the SMC5-SMC6 complex, that promotes sister chromatid alignment after DNA damage and facilitates double-stranded DNA breaks (DSBs) repair via homologous recombination between sister chromatids.</text>
</comment>
<keyword evidence="4 7" id="KW-0233">DNA recombination</keyword>
<dbReference type="PANTHER" id="PTHR16140:SF0">
    <property type="entry name" value="NON-STRUCTURAL MAINTENANCE OF CHROMOSOMES ELEMENT 4"/>
    <property type="match status" value="1"/>
</dbReference>
<dbReference type="EMBL" id="JARKIB010000124">
    <property type="protein sequence ID" value="KAJ7735982.1"/>
    <property type="molecule type" value="Genomic_DNA"/>
</dbReference>
<evidence type="ECO:0000313" key="11">
    <source>
        <dbReference type="EMBL" id="KAJ7735982.1"/>
    </source>
</evidence>
<comment type="subunit">
    <text evidence="7">Component of the SMC5-SMC6 complex.</text>
</comment>